<comment type="similarity">
    <text evidence="6">Belongs to the bacterial ring-hydroxylating dioxygenase ferredoxin component family.</text>
</comment>
<proteinExistence type="inferred from homology"/>
<evidence type="ECO:0000256" key="4">
    <source>
        <dbReference type="ARBA" id="ARBA00023014"/>
    </source>
</evidence>
<sequence>MDGWQDIGDANLLAPGEHQVVELPGYSVLVVNLQGEYYAVENICPHDGGELGEGLIEQDTVTCPRHGACFSLKNGEVLAPPAFEDLRCFQVRLDAGRLLLAEQPEEGWG</sequence>
<accession>A0ABQ1KPG7</accession>
<dbReference type="Pfam" id="PF00355">
    <property type="entry name" value="Rieske"/>
    <property type="match status" value="1"/>
</dbReference>
<comment type="caution">
    <text evidence="8">The sequence shown here is derived from an EMBL/GenBank/DDBJ whole genome shotgun (WGS) entry which is preliminary data.</text>
</comment>
<evidence type="ECO:0000256" key="2">
    <source>
        <dbReference type="ARBA" id="ARBA00022723"/>
    </source>
</evidence>
<keyword evidence="4" id="KW-0411">Iron-sulfur</keyword>
<evidence type="ECO:0000313" key="8">
    <source>
        <dbReference type="EMBL" id="GGC05957.1"/>
    </source>
</evidence>
<dbReference type="SUPFAM" id="SSF50022">
    <property type="entry name" value="ISP domain"/>
    <property type="match status" value="1"/>
</dbReference>
<evidence type="ECO:0000256" key="6">
    <source>
        <dbReference type="ARBA" id="ARBA00038001"/>
    </source>
</evidence>
<evidence type="ECO:0000259" key="7">
    <source>
        <dbReference type="PROSITE" id="PS51296"/>
    </source>
</evidence>
<dbReference type="InterPro" id="IPR036922">
    <property type="entry name" value="Rieske_2Fe-2S_sf"/>
</dbReference>
<keyword evidence="1" id="KW-0001">2Fe-2S</keyword>
<dbReference type="Proteomes" id="UP000629025">
    <property type="component" value="Unassembled WGS sequence"/>
</dbReference>
<evidence type="ECO:0000313" key="9">
    <source>
        <dbReference type="Proteomes" id="UP000629025"/>
    </source>
</evidence>
<dbReference type="Gene3D" id="2.102.10.10">
    <property type="entry name" value="Rieske [2Fe-2S] iron-sulphur domain"/>
    <property type="match status" value="1"/>
</dbReference>
<reference evidence="9" key="1">
    <citation type="journal article" date="2019" name="Int. J. Syst. Evol. Microbiol.">
        <title>The Global Catalogue of Microorganisms (GCM) 10K type strain sequencing project: providing services to taxonomists for standard genome sequencing and annotation.</title>
        <authorList>
            <consortium name="The Broad Institute Genomics Platform"/>
            <consortium name="The Broad Institute Genome Sequencing Center for Infectious Disease"/>
            <person name="Wu L."/>
            <person name="Ma J."/>
        </authorList>
    </citation>
    <scope>NUCLEOTIDE SEQUENCE [LARGE SCALE GENOMIC DNA]</scope>
    <source>
        <strain evidence="9">CGMCC 1.15341</strain>
    </source>
</reference>
<organism evidence="8 9">
    <name type="scientific">Marinobacterium zhoushanense</name>
    <dbReference type="NCBI Taxonomy" id="1679163"/>
    <lineage>
        <taxon>Bacteria</taxon>
        <taxon>Pseudomonadati</taxon>
        <taxon>Pseudomonadota</taxon>
        <taxon>Gammaproteobacteria</taxon>
        <taxon>Oceanospirillales</taxon>
        <taxon>Oceanospirillaceae</taxon>
        <taxon>Marinobacterium</taxon>
    </lineage>
</organism>
<dbReference type="RefSeq" id="WP_188750710.1">
    <property type="nucleotide sequence ID" value="NZ_BMIJ01000007.1"/>
</dbReference>
<evidence type="ECO:0000256" key="5">
    <source>
        <dbReference type="ARBA" id="ARBA00034078"/>
    </source>
</evidence>
<evidence type="ECO:0000256" key="3">
    <source>
        <dbReference type="ARBA" id="ARBA00023004"/>
    </source>
</evidence>
<dbReference type="PANTHER" id="PTHR21496:SF0">
    <property type="entry name" value="RIESKE DOMAIN-CONTAINING PROTEIN"/>
    <property type="match status" value="1"/>
</dbReference>
<keyword evidence="9" id="KW-1185">Reference proteome</keyword>
<keyword evidence="2" id="KW-0479">Metal-binding</keyword>
<evidence type="ECO:0000256" key="1">
    <source>
        <dbReference type="ARBA" id="ARBA00022714"/>
    </source>
</evidence>
<name>A0ABQ1KPG7_9GAMM</name>
<dbReference type="PANTHER" id="PTHR21496">
    <property type="entry name" value="FERREDOXIN-RELATED"/>
    <property type="match status" value="1"/>
</dbReference>
<dbReference type="PROSITE" id="PS51296">
    <property type="entry name" value="RIESKE"/>
    <property type="match status" value="1"/>
</dbReference>
<feature type="domain" description="Rieske" evidence="7">
    <location>
        <begin position="4"/>
        <end position="100"/>
    </location>
</feature>
<dbReference type="CDD" id="cd03528">
    <property type="entry name" value="Rieske_RO_ferredoxin"/>
    <property type="match status" value="1"/>
</dbReference>
<dbReference type="InterPro" id="IPR017941">
    <property type="entry name" value="Rieske_2Fe-2S"/>
</dbReference>
<keyword evidence="3" id="KW-0408">Iron</keyword>
<dbReference type="EMBL" id="BMIJ01000007">
    <property type="protein sequence ID" value="GGC05957.1"/>
    <property type="molecule type" value="Genomic_DNA"/>
</dbReference>
<comment type="cofactor">
    <cofactor evidence="5">
        <name>[2Fe-2S] cluster</name>
        <dbReference type="ChEBI" id="CHEBI:190135"/>
    </cofactor>
</comment>
<gene>
    <name evidence="8" type="ORF">GCM10011352_35210</name>
</gene>
<protein>
    <recommendedName>
        <fullName evidence="7">Rieske domain-containing protein</fullName>
    </recommendedName>
</protein>